<gene>
    <name evidence="9" type="ORF">EII11_03270</name>
</gene>
<keyword evidence="3" id="KW-1003">Cell membrane</keyword>
<feature type="transmembrane region" description="Helical" evidence="7">
    <location>
        <begin position="285"/>
        <end position="304"/>
    </location>
</feature>
<feature type="domain" description="Major facilitator superfamily (MFS) profile" evidence="8">
    <location>
        <begin position="4"/>
        <end position="401"/>
    </location>
</feature>
<evidence type="ECO:0000256" key="7">
    <source>
        <dbReference type="SAM" id="Phobius"/>
    </source>
</evidence>
<sequence>MSRTFASLAHHNFRLWFAGNILASSAMWMQRVAQDWLVLTVLTDKSGAQAGIVIALQFLPMMILSPWTGVVADRVDRRTLVQITQSISALLGLGLGTLILSGSIQLWHVHLFALVGGISSSFDAPARQAFVAEMVPPHSVANAVALSSMSFTSARLIGPVGAGLIIDRAGVGWVFIINALIFVVPVLLIALMRVHELNPRDHAPRAKGQIREGLRYIADRPDLIIVFVLMSVVASLGLNFQLTSAMMATTVFNKGAGEFGLLATFSAIGGVTGALIAARIGAARLRFLIPASAAFGVMLIVVSLSPNYLAYALLVIPLGTASMLTMTSANSVLQTRTPDRIRGRVMSLYTIIFLGTTPIGAPFVGWVGETYGARWALAVGGIASLSIAVIMGVALLAQQRRIRDGKTTS</sequence>
<dbReference type="InterPro" id="IPR020846">
    <property type="entry name" value="MFS_dom"/>
</dbReference>
<dbReference type="GO" id="GO:0022857">
    <property type="term" value="F:transmembrane transporter activity"/>
    <property type="evidence" value="ECO:0007669"/>
    <property type="project" value="InterPro"/>
</dbReference>
<dbReference type="OrthoDB" id="9775268at2"/>
<dbReference type="AlphaFoldDB" id="A0A3P1SFY3"/>
<dbReference type="GO" id="GO:0005886">
    <property type="term" value="C:plasma membrane"/>
    <property type="evidence" value="ECO:0007669"/>
    <property type="project" value="UniProtKB-SubCell"/>
</dbReference>
<dbReference type="RefSeq" id="WP_124868571.1">
    <property type="nucleotide sequence ID" value="NZ_RQZF01000002.1"/>
</dbReference>
<evidence type="ECO:0000313" key="9">
    <source>
        <dbReference type="EMBL" id="RRC95887.1"/>
    </source>
</evidence>
<evidence type="ECO:0000256" key="5">
    <source>
        <dbReference type="ARBA" id="ARBA00022989"/>
    </source>
</evidence>
<dbReference type="Gene3D" id="1.20.1250.20">
    <property type="entry name" value="MFS general substrate transporter like domains"/>
    <property type="match status" value="1"/>
</dbReference>
<evidence type="ECO:0000256" key="6">
    <source>
        <dbReference type="ARBA" id="ARBA00023136"/>
    </source>
</evidence>
<dbReference type="PROSITE" id="PS50850">
    <property type="entry name" value="MFS"/>
    <property type="match status" value="1"/>
</dbReference>
<keyword evidence="2" id="KW-0813">Transport</keyword>
<keyword evidence="5 7" id="KW-1133">Transmembrane helix</keyword>
<proteinExistence type="predicted"/>
<comment type="subcellular location">
    <subcellularLocation>
        <location evidence="1">Cell membrane</location>
        <topology evidence="1">Multi-pass membrane protein</topology>
    </subcellularLocation>
</comment>
<dbReference type="InterPro" id="IPR036259">
    <property type="entry name" value="MFS_trans_sf"/>
</dbReference>
<feature type="transmembrane region" description="Helical" evidence="7">
    <location>
        <begin position="223"/>
        <end position="247"/>
    </location>
</feature>
<keyword evidence="4 7" id="KW-0812">Transmembrane</keyword>
<feature type="transmembrane region" description="Helical" evidence="7">
    <location>
        <begin position="345"/>
        <end position="367"/>
    </location>
</feature>
<evidence type="ECO:0000256" key="1">
    <source>
        <dbReference type="ARBA" id="ARBA00004651"/>
    </source>
</evidence>
<evidence type="ECO:0000256" key="4">
    <source>
        <dbReference type="ARBA" id="ARBA00022692"/>
    </source>
</evidence>
<dbReference type="CDD" id="cd06173">
    <property type="entry name" value="MFS_MefA_like"/>
    <property type="match status" value="1"/>
</dbReference>
<reference evidence="9 10" key="1">
    <citation type="submission" date="2018-11" db="EMBL/GenBank/DDBJ databases">
        <title>Genomes From Bacteria Associated with the Canine Oral Cavity: a Test Case for Automated Genome-Based Taxonomic Assignment.</title>
        <authorList>
            <person name="Coil D.A."/>
            <person name="Jospin G."/>
            <person name="Darling A.E."/>
            <person name="Wallis C."/>
            <person name="Davis I.J."/>
            <person name="Harris S."/>
            <person name="Eisen J.A."/>
            <person name="Holcombe L.J."/>
            <person name="O'Flynn C."/>
        </authorList>
    </citation>
    <scope>NUCLEOTIDE SEQUENCE [LARGE SCALE GENOMIC DNA]</scope>
    <source>
        <strain evidence="9 10">OH770</strain>
    </source>
</reference>
<keyword evidence="10" id="KW-1185">Reference proteome</keyword>
<evidence type="ECO:0000256" key="3">
    <source>
        <dbReference type="ARBA" id="ARBA00022475"/>
    </source>
</evidence>
<dbReference type="EMBL" id="RQZF01000002">
    <property type="protein sequence ID" value="RRC95887.1"/>
    <property type="molecule type" value="Genomic_DNA"/>
</dbReference>
<dbReference type="SUPFAM" id="SSF103473">
    <property type="entry name" value="MFS general substrate transporter"/>
    <property type="match status" value="1"/>
</dbReference>
<accession>A0A3P1SFY3</accession>
<dbReference type="PANTHER" id="PTHR23513:SF11">
    <property type="entry name" value="STAPHYLOFERRIN A TRANSPORTER"/>
    <property type="match status" value="1"/>
</dbReference>
<feature type="transmembrane region" description="Helical" evidence="7">
    <location>
        <begin position="259"/>
        <end position="278"/>
    </location>
</feature>
<feature type="transmembrane region" description="Helical" evidence="7">
    <location>
        <begin position="310"/>
        <end position="333"/>
    </location>
</feature>
<feature type="transmembrane region" description="Helical" evidence="7">
    <location>
        <begin position="79"/>
        <end position="100"/>
    </location>
</feature>
<dbReference type="Proteomes" id="UP000280444">
    <property type="component" value="Unassembled WGS sequence"/>
</dbReference>
<name>A0A3P1SFY3_9ACTO</name>
<dbReference type="PANTHER" id="PTHR23513">
    <property type="entry name" value="INTEGRAL MEMBRANE EFFLUX PROTEIN-RELATED"/>
    <property type="match status" value="1"/>
</dbReference>
<evidence type="ECO:0000313" key="10">
    <source>
        <dbReference type="Proteomes" id="UP000280444"/>
    </source>
</evidence>
<keyword evidence="6 7" id="KW-0472">Membrane</keyword>
<dbReference type="InterPro" id="IPR010290">
    <property type="entry name" value="TM_effector"/>
</dbReference>
<organism evidence="9 10">
    <name type="scientific">Schaalia canis</name>
    <dbReference type="NCBI Taxonomy" id="100469"/>
    <lineage>
        <taxon>Bacteria</taxon>
        <taxon>Bacillati</taxon>
        <taxon>Actinomycetota</taxon>
        <taxon>Actinomycetes</taxon>
        <taxon>Actinomycetales</taxon>
        <taxon>Actinomycetaceae</taxon>
        <taxon>Schaalia</taxon>
    </lineage>
</organism>
<protein>
    <submittedName>
        <fullName evidence="9">MFS transporter</fullName>
    </submittedName>
</protein>
<feature type="transmembrane region" description="Helical" evidence="7">
    <location>
        <begin position="50"/>
        <end position="72"/>
    </location>
</feature>
<comment type="caution">
    <text evidence="9">The sequence shown here is derived from an EMBL/GenBank/DDBJ whole genome shotgun (WGS) entry which is preliminary data.</text>
</comment>
<feature type="transmembrane region" description="Helical" evidence="7">
    <location>
        <begin position="172"/>
        <end position="192"/>
    </location>
</feature>
<evidence type="ECO:0000259" key="8">
    <source>
        <dbReference type="PROSITE" id="PS50850"/>
    </source>
</evidence>
<feature type="transmembrane region" description="Helical" evidence="7">
    <location>
        <begin position="12"/>
        <end position="30"/>
    </location>
</feature>
<dbReference type="Pfam" id="PF05977">
    <property type="entry name" value="MFS_3"/>
    <property type="match status" value="1"/>
</dbReference>
<feature type="transmembrane region" description="Helical" evidence="7">
    <location>
        <begin position="373"/>
        <end position="397"/>
    </location>
</feature>
<evidence type="ECO:0000256" key="2">
    <source>
        <dbReference type="ARBA" id="ARBA00022448"/>
    </source>
</evidence>